<accession>A0ABS7BNB5</accession>
<proteinExistence type="predicted"/>
<evidence type="ECO:0000313" key="1">
    <source>
        <dbReference type="EMBL" id="MBW6531038.1"/>
    </source>
</evidence>
<dbReference type="EMBL" id="JAHXZN010000002">
    <property type="protein sequence ID" value="MBW6531038.1"/>
    <property type="molecule type" value="Genomic_DNA"/>
</dbReference>
<gene>
    <name evidence="1" type="ORF">KZ820_09860</name>
</gene>
<dbReference type="Proteomes" id="UP000759103">
    <property type="component" value="Unassembled WGS sequence"/>
</dbReference>
<protein>
    <submittedName>
        <fullName evidence="1">DUF3396 domain-containing protein</fullName>
    </submittedName>
</protein>
<name>A0ABS7BNB5_9SPHN</name>
<evidence type="ECO:0000313" key="2">
    <source>
        <dbReference type="Proteomes" id="UP000759103"/>
    </source>
</evidence>
<dbReference type="Pfam" id="PF11876">
    <property type="entry name" value="TsiV"/>
    <property type="match status" value="1"/>
</dbReference>
<sequence>MLFPTDLRCAADDIECRGIGIHLGHRQVFAADGKWRKIPRHRIVSRVGIMASLYFECGCDVDKRRAALACLEEYLSLCPDGVTHYDLGDGGWPRRWRDGGLPPPYREQRRLIEPSFYLSVKRYKRAEHDDPALYRFILLASDGSAGARLSNIKVHFPPNIVFADPARFIAMIARWSSLLAVVHGTAGLGALSVPGTEMDEPYQYPWLLNYPALEYDAVGAYFSEVRLTSAHRRPRSSNWLTILGSTNVAALGGTAAIAASLTPEMAMIDQDSVVIVRAAALPSLGDAANGGVPRGYRRVARLIRPIRFEEYRHDVIRTPFTMETHGAEVTLNWIRRFD</sequence>
<reference evidence="1 2" key="1">
    <citation type="submission" date="2021-07" db="EMBL/GenBank/DDBJ databases">
        <title>Sphingomonas sp.</title>
        <authorList>
            <person name="Feng G."/>
            <person name="Li J."/>
            <person name="Pan M."/>
        </authorList>
    </citation>
    <scope>NUCLEOTIDE SEQUENCE [LARGE SCALE GENOMIC DNA]</scope>
    <source>
        <strain evidence="1 2">RRHST34</strain>
    </source>
</reference>
<comment type="caution">
    <text evidence="1">The sequence shown here is derived from an EMBL/GenBank/DDBJ whole genome shotgun (WGS) entry which is preliminary data.</text>
</comment>
<organism evidence="1 2">
    <name type="scientific">Sphingomonas citri</name>
    <dbReference type="NCBI Taxonomy" id="2862499"/>
    <lineage>
        <taxon>Bacteria</taxon>
        <taxon>Pseudomonadati</taxon>
        <taxon>Pseudomonadota</taxon>
        <taxon>Alphaproteobacteria</taxon>
        <taxon>Sphingomonadales</taxon>
        <taxon>Sphingomonadaceae</taxon>
        <taxon>Sphingomonas</taxon>
    </lineage>
</organism>
<dbReference type="RefSeq" id="WP_219748439.1">
    <property type="nucleotide sequence ID" value="NZ_JAHXZN010000002.1"/>
</dbReference>
<keyword evidence="2" id="KW-1185">Reference proteome</keyword>
<dbReference type="InterPro" id="IPR021815">
    <property type="entry name" value="TsiV"/>
</dbReference>